<feature type="transmembrane region" description="Helical" evidence="6">
    <location>
        <begin position="112"/>
        <end position="130"/>
    </location>
</feature>
<keyword evidence="2" id="KW-1003">Cell membrane</keyword>
<evidence type="ECO:0000256" key="6">
    <source>
        <dbReference type="SAM" id="Phobius"/>
    </source>
</evidence>
<evidence type="ECO:0000313" key="10">
    <source>
        <dbReference type="Proteomes" id="UP000195447"/>
    </source>
</evidence>
<reference evidence="10" key="1">
    <citation type="submission" date="2017-04" db="EMBL/GenBank/DDBJ databases">
        <title>Function of individual gut microbiota members based on whole genome sequencing of pure cultures obtained from chicken caecum.</title>
        <authorList>
            <person name="Medvecky M."/>
            <person name="Cejkova D."/>
            <person name="Polansky O."/>
            <person name="Karasova D."/>
            <person name="Kubasova T."/>
            <person name="Cizek A."/>
            <person name="Rychlik I."/>
        </authorList>
    </citation>
    <scope>NUCLEOTIDE SEQUENCE [LARGE SCALE GENOMIC DNA]</scope>
    <source>
        <strain evidence="10">An178</strain>
    </source>
</reference>
<keyword evidence="3 6" id="KW-0812">Transmembrane</keyword>
<dbReference type="Pfam" id="PF02588">
    <property type="entry name" value="YitT_membrane"/>
    <property type="match status" value="1"/>
</dbReference>
<dbReference type="PANTHER" id="PTHR33545">
    <property type="entry name" value="UPF0750 MEMBRANE PROTEIN YITT-RELATED"/>
    <property type="match status" value="1"/>
</dbReference>
<comment type="caution">
    <text evidence="9">The sequence shown here is derived from an EMBL/GenBank/DDBJ whole genome shotgun (WGS) entry which is preliminary data.</text>
</comment>
<name>A0A1Y3VF92_9FIRM</name>
<keyword evidence="5 6" id="KW-0472">Membrane</keyword>
<dbReference type="AlphaFoldDB" id="A0A1Y3VF92"/>
<sequence length="291" mass="31698">MERKQNYLKDLIYILIGNLIVACGVSFFVLPNNILTGGVSGVAVALEPLIHIDPVWMINGLTIGLYLLGALLLGKTFALKSLVSAICYPVFITLTSYISSLLEPGTFIMEEYLAAIYSGLIMGVGVGLVFRVNASTGGMDIPALILHKYAKIPSGDAVMIIDCLTVLLGVYTYGLSAALVGVISVFVSGQAINKTVMLGSQSAKNVLIVSEKWEEIRDYLLNKMERGVTVLNATGAYTKSNRPVLMCVISTKQYPLFEKDVMCFDPKAFIIVQDVHEVRGYGFTFEDEDLQ</sequence>
<keyword evidence="10" id="KW-1185">Reference proteome</keyword>
<protein>
    <submittedName>
        <fullName evidence="9">Membrane protein</fullName>
    </submittedName>
    <submittedName>
        <fullName evidence="8">YitT family protein</fullName>
    </submittedName>
</protein>
<evidence type="ECO:0000259" key="7">
    <source>
        <dbReference type="Pfam" id="PF10035"/>
    </source>
</evidence>
<dbReference type="PANTHER" id="PTHR33545:SF9">
    <property type="entry name" value="UPF0750 MEMBRANE PROTEIN YITE"/>
    <property type="match status" value="1"/>
</dbReference>
<reference evidence="9" key="2">
    <citation type="journal article" date="2018" name="BMC Genomics">
        <title>Whole genome sequencing and function prediction of 133 gut anaerobes isolated from chicken caecum in pure cultures.</title>
        <authorList>
            <person name="Medvecky M."/>
            <person name="Cejkova D."/>
            <person name="Polansky O."/>
            <person name="Karasova D."/>
            <person name="Kubasova T."/>
            <person name="Cizek A."/>
            <person name="Rychlik I."/>
        </authorList>
    </citation>
    <scope>NUCLEOTIDE SEQUENCE</scope>
    <source>
        <strain evidence="9">An178</strain>
    </source>
</reference>
<feature type="domain" description="DUF2179" evidence="7">
    <location>
        <begin position="226"/>
        <end position="280"/>
    </location>
</feature>
<feature type="transmembrane region" description="Helical" evidence="6">
    <location>
        <begin position="81"/>
        <end position="100"/>
    </location>
</feature>
<evidence type="ECO:0000313" key="8">
    <source>
        <dbReference type="EMBL" id="MDC0829058.1"/>
    </source>
</evidence>
<feature type="transmembrane region" description="Helical" evidence="6">
    <location>
        <begin position="55"/>
        <end position="74"/>
    </location>
</feature>
<dbReference type="Proteomes" id="UP001220658">
    <property type="component" value="Unassembled WGS sequence"/>
</dbReference>
<dbReference type="InterPro" id="IPR015867">
    <property type="entry name" value="N-reg_PII/ATP_PRibTrfase_C"/>
</dbReference>
<evidence type="ECO:0000256" key="2">
    <source>
        <dbReference type="ARBA" id="ARBA00022475"/>
    </source>
</evidence>
<evidence type="ECO:0000256" key="3">
    <source>
        <dbReference type="ARBA" id="ARBA00022692"/>
    </source>
</evidence>
<dbReference type="EMBL" id="JAQNCK010000034">
    <property type="protein sequence ID" value="MDC0829058.1"/>
    <property type="molecule type" value="Genomic_DNA"/>
</dbReference>
<dbReference type="RefSeq" id="WP_035402864.1">
    <property type="nucleotide sequence ID" value="NZ_CABKSV010000084.1"/>
</dbReference>
<feature type="transmembrane region" description="Helical" evidence="6">
    <location>
        <begin position="12"/>
        <end position="35"/>
    </location>
</feature>
<dbReference type="PROSITE" id="PS51257">
    <property type="entry name" value="PROKAR_LIPOPROTEIN"/>
    <property type="match status" value="1"/>
</dbReference>
<evidence type="ECO:0000256" key="5">
    <source>
        <dbReference type="ARBA" id="ARBA00023136"/>
    </source>
</evidence>
<dbReference type="Gene3D" id="3.30.70.120">
    <property type="match status" value="1"/>
</dbReference>
<proteinExistence type="predicted"/>
<dbReference type="EMBL" id="NFKM01000001">
    <property type="protein sequence ID" value="OUP61937.1"/>
    <property type="molecule type" value="Genomic_DNA"/>
</dbReference>
<keyword evidence="4 6" id="KW-1133">Transmembrane helix</keyword>
<accession>A0A1Y3VF92</accession>
<dbReference type="GO" id="GO:0005886">
    <property type="term" value="C:plasma membrane"/>
    <property type="evidence" value="ECO:0007669"/>
    <property type="project" value="UniProtKB-SubCell"/>
</dbReference>
<reference evidence="8" key="3">
    <citation type="submission" date="2023-01" db="EMBL/GenBank/DDBJ databases">
        <title>Human gut microbiome strain richness.</title>
        <authorList>
            <person name="Chen-Liaw A."/>
        </authorList>
    </citation>
    <scope>NUCLEOTIDE SEQUENCE</scope>
    <source>
        <strain evidence="8">D55st1_G4_D55t1_190419</strain>
    </source>
</reference>
<dbReference type="PIRSF" id="PIRSF006483">
    <property type="entry name" value="Membrane_protein_YitT"/>
    <property type="match status" value="1"/>
</dbReference>
<comment type="subcellular location">
    <subcellularLocation>
        <location evidence="1">Cell membrane</location>
        <topology evidence="1">Multi-pass membrane protein</topology>
    </subcellularLocation>
</comment>
<dbReference type="InterPro" id="IPR051461">
    <property type="entry name" value="UPF0750_membrane"/>
</dbReference>
<evidence type="ECO:0000256" key="4">
    <source>
        <dbReference type="ARBA" id="ARBA00022989"/>
    </source>
</evidence>
<dbReference type="CDD" id="cd16380">
    <property type="entry name" value="YitT_C"/>
    <property type="match status" value="1"/>
</dbReference>
<evidence type="ECO:0000256" key="1">
    <source>
        <dbReference type="ARBA" id="ARBA00004651"/>
    </source>
</evidence>
<organism evidence="9 10">
    <name type="scientific">Faecalitalea cylindroides</name>
    <dbReference type="NCBI Taxonomy" id="39483"/>
    <lineage>
        <taxon>Bacteria</taxon>
        <taxon>Bacillati</taxon>
        <taxon>Bacillota</taxon>
        <taxon>Erysipelotrichia</taxon>
        <taxon>Erysipelotrichales</taxon>
        <taxon>Erysipelotrichaceae</taxon>
        <taxon>Faecalitalea</taxon>
    </lineage>
</organism>
<gene>
    <name evidence="9" type="ORF">B5F14_00705</name>
    <name evidence="8" type="ORF">POG00_10140</name>
</gene>
<feature type="transmembrane region" description="Helical" evidence="6">
    <location>
        <begin position="157"/>
        <end position="187"/>
    </location>
</feature>
<evidence type="ECO:0000313" key="9">
    <source>
        <dbReference type="EMBL" id="OUP61937.1"/>
    </source>
</evidence>
<dbReference type="InterPro" id="IPR003740">
    <property type="entry name" value="YitT"/>
</dbReference>
<dbReference type="Pfam" id="PF10035">
    <property type="entry name" value="DUF2179"/>
    <property type="match status" value="1"/>
</dbReference>
<dbReference type="InterPro" id="IPR019264">
    <property type="entry name" value="DUF2179"/>
</dbReference>
<dbReference type="Proteomes" id="UP000195447">
    <property type="component" value="Unassembled WGS sequence"/>
</dbReference>